<name>A0A183MRX6_9TREM</name>
<reference evidence="1 2" key="1">
    <citation type="submission" date="2018-11" db="EMBL/GenBank/DDBJ databases">
        <authorList>
            <consortium name="Pathogen Informatics"/>
        </authorList>
    </citation>
    <scope>NUCLEOTIDE SEQUENCE [LARGE SCALE GENOMIC DNA]</scope>
    <source>
        <strain evidence="1 2">Zambia</strain>
    </source>
</reference>
<evidence type="ECO:0000313" key="2">
    <source>
        <dbReference type="Proteomes" id="UP000277204"/>
    </source>
</evidence>
<organism evidence="1 2">
    <name type="scientific">Schistosoma margrebowiei</name>
    <dbReference type="NCBI Taxonomy" id="48269"/>
    <lineage>
        <taxon>Eukaryota</taxon>
        <taxon>Metazoa</taxon>
        <taxon>Spiralia</taxon>
        <taxon>Lophotrochozoa</taxon>
        <taxon>Platyhelminthes</taxon>
        <taxon>Trematoda</taxon>
        <taxon>Digenea</taxon>
        <taxon>Strigeidida</taxon>
        <taxon>Schistosomatoidea</taxon>
        <taxon>Schistosomatidae</taxon>
        <taxon>Schistosoma</taxon>
    </lineage>
</organism>
<protein>
    <submittedName>
        <fullName evidence="1">Uncharacterized protein</fullName>
    </submittedName>
</protein>
<keyword evidence="2" id="KW-1185">Reference proteome</keyword>
<dbReference type="AlphaFoldDB" id="A0A183MRX6"/>
<evidence type="ECO:0000313" key="1">
    <source>
        <dbReference type="EMBL" id="VDP29225.1"/>
    </source>
</evidence>
<gene>
    <name evidence="1" type="ORF">SMRZ_LOCUS18801</name>
</gene>
<dbReference type="EMBL" id="UZAI01017763">
    <property type="protein sequence ID" value="VDP29225.1"/>
    <property type="molecule type" value="Genomic_DNA"/>
</dbReference>
<proteinExistence type="predicted"/>
<sequence length="170" mass="18643">MVAGDQRLVHTPFVPSGYCSPCAPLVWNQGFPTPLSGLFVSINPVKAPDIHFSSSQFHERHHLHERAHIFLNSLDKCELQKSSKNVSITTTTPHVPTTTTHQKLPQNHTIAHGTKATPVAPIAHGTKTTTAAPGWSGSFMGICVRSTVALHKTGRYRSRCHHCLIPMDFP</sequence>
<dbReference type="Proteomes" id="UP000277204">
    <property type="component" value="Unassembled WGS sequence"/>
</dbReference>
<accession>A0A183MRX6</accession>